<dbReference type="SMART" id="SM00448">
    <property type="entry name" value="REC"/>
    <property type="match status" value="1"/>
</dbReference>
<name>A0A3A4P5B3_ABYX5</name>
<evidence type="ECO:0000259" key="3">
    <source>
        <dbReference type="PROSITE" id="PS50110"/>
    </source>
</evidence>
<protein>
    <submittedName>
        <fullName evidence="4">Response regulator</fullName>
    </submittedName>
</protein>
<comment type="caution">
    <text evidence="4">The sequence shown here is derived from an EMBL/GenBank/DDBJ whole genome shotgun (WGS) entry which is preliminary data.</text>
</comment>
<dbReference type="AlphaFoldDB" id="A0A3A4P5B3"/>
<dbReference type="PANTHER" id="PTHR44591">
    <property type="entry name" value="STRESS RESPONSE REGULATOR PROTEIN 1"/>
    <property type="match status" value="1"/>
</dbReference>
<sequence>MVKSAKDMPVADQVILVVEDDSVQRRQIARALISSGYLVSLAASGEEAIEILAETAVGIVLTDRRMPGMDGIELLERIKEEYPKVLVGMITAYPGEGSDFFPDALLSKPFGHRELLDLVKSLEQKTQPSLDS</sequence>
<organism evidence="4 5">
    <name type="scientific">Abyssobacteria bacterium (strain SURF_5)</name>
    <dbReference type="NCBI Taxonomy" id="2093360"/>
    <lineage>
        <taxon>Bacteria</taxon>
        <taxon>Pseudomonadati</taxon>
        <taxon>Candidatus Hydrogenedentota</taxon>
        <taxon>Candidatus Abyssobacteria</taxon>
    </lineage>
</organism>
<evidence type="ECO:0000256" key="2">
    <source>
        <dbReference type="PROSITE-ProRule" id="PRU00169"/>
    </source>
</evidence>
<keyword evidence="1 2" id="KW-0597">Phosphoprotein</keyword>
<dbReference type="SUPFAM" id="SSF52172">
    <property type="entry name" value="CheY-like"/>
    <property type="match status" value="1"/>
</dbReference>
<dbReference type="Pfam" id="PF00072">
    <property type="entry name" value="Response_reg"/>
    <property type="match status" value="1"/>
</dbReference>
<dbReference type="PROSITE" id="PS50110">
    <property type="entry name" value="RESPONSE_REGULATORY"/>
    <property type="match status" value="1"/>
</dbReference>
<evidence type="ECO:0000256" key="1">
    <source>
        <dbReference type="ARBA" id="ARBA00022553"/>
    </source>
</evidence>
<reference evidence="4 5" key="1">
    <citation type="journal article" date="2017" name="ISME J.">
        <title>Energy and carbon metabolisms in a deep terrestrial subsurface fluid microbial community.</title>
        <authorList>
            <person name="Momper L."/>
            <person name="Jungbluth S.P."/>
            <person name="Lee M.D."/>
            <person name="Amend J.P."/>
        </authorList>
    </citation>
    <scope>NUCLEOTIDE SEQUENCE [LARGE SCALE GENOMIC DNA]</scope>
    <source>
        <strain evidence="4">SURF_5</strain>
    </source>
</reference>
<gene>
    <name evidence="4" type="ORF">C4520_00715</name>
</gene>
<evidence type="ECO:0000313" key="4">
    <source>
        <dbReference type="EMBL" id="RJP26342.1"/>
    </source>
</evidence>
<dbReference type="InterPro" id="IPR001789">
    <property type="entry name" value="Sig_transdc_resp-reg_receiver"/>
</dbReference>
<dbReference type="EMBL" id="QZKU01000009">
    <property type="protein sequence ID" value="RJP26342.1"/>
    <property type="molecule type" value="Genomic_DNA"/>
</dbReference>
<dbReference type="Proteomes" id="UP000265882">
    <property type="component" value="Unassembled WGS sequence"/>
</dbReference>
<feature type="modified residue" description="4-aspartylphosphate" evidence="2">
    <location>
        <position position="63"/>
    </location>
</feature>
<dbReference type="InterPro" id="IPR050595">
    <property type="entry name" value="Bact_response_regulator"/>
</dbReference>
<dbReference type="PANTHER" id="PTHR44591:SF21">
    <property type="entry name" value="TWO-COMPONENT RESPONSE REGULATOR"/>
    <property type="match status" value="1"/>
</dbReference>
<proteinExistence type="predicted"/>
<dbReference type="Gene3D" id="3.40.50.2300">
    <property type="match status" value="1"/>
</dbReference>
<feature type="domain" description="Response regulatory" evidence="3">
    <location>
        <begin position="14"/>
        <end position="123"/>
    </location>
</feature>
<accession>A0A3A4P5B3</accession>
<dbReference type="InterPro" id="IPR011006">
    <property type="entry name" value="CheY-like_superfamily"/>
</dbReference>
<dbReference type="GO" id="GO:0000160">
    <property type="term" value="P:phosphorelay signal transduction system"/>
    <property type="evidence" value="ECO:0007669"/>
    <property type="project" value="InterPro"/>
</dbReference>
<evidence type="ECO:0000313" key="5">
    <source>
        <dbReference type="Proteomes" id="UP000265882"/>
    </source>
</evidence>